<reference evidence="5 6" key="1">
    <citation type="submission" date="2019-03" db="EMBL/GenBank/DDBJ databases">
        <title>Sequencing 25 genomes of Wallemia mellicola.</title>
        <authorList>
            <person name="Gostincar C."/>
        </authorList>
    </citation>
    <scope>NUCLEOTIDE SEQUENCE [LARGE SCALE GENOMIC DNA]</scope>
    <source>
        <strain evidence="5 6">EXF-757</strain>
    </source>
</reference>
<dbReference type="GO" id="GO:0032040">
    <property type="term" value="C:small-subunit processome"/>
    <property type="evidence" value="ECO:0007669"/>
    <property type="project" value="TreeGrafter"/>
</dbReference>
<feature type="region of interest" description="Disordered" evidence="1">
    <location>
        <begin position="2585"/>
        <end position="2616"/>
    </location>
</feature>
<dbReference type="GO" id="GO:0030686">
    <property type="term" value="C:90S preribosome"/>
    <property type="evidence" value="ECO:0007669"/>
    <property type="project" value="TreeGrafter"/>
</dbReference>
<evidence type="ECO:0000313" key="6">
    <source>
        <dbReference type="Proteomes" id="UP000310708"/>
    </source>
</evidence>
<dbReference type="Pfam" id="PF07539">
    <property type="entry name" value="UTP20_N"/>
    <property type="match status" value="1"/>
</dbReference>
<evidence type="ECO:0000259" key="4">
    <source>
        <dbReference type="Pfam" id="PF23099"/>
    </source>
</evidence>
<feature type="region of interest" description="Disordered" evidence="1">
    <location>
        <begin position="2417"/>
        <end position="2444"/>
    </location>
</feature>
<dbReference type="EMBL" id="SPRX01000019">
    <property type="protein sequence ID" value="TIC65932.1"/>
    <property type="molecule type" value="Genomic_DNA"/>
</dbReference>
<accession>A0A4T0M1Q6</accession>
<dbReference type="InterPro" id="IPR011989">
    <property type="entry name" value="ARM-like"/>
</dbReference>
<dbReference type="Pfam" id="PF23099">
    <property type="entry name" value="UTP20_C"/>
    <property type="match status" value="1"/>
</dbReference>
<comment type="caution">
    <text evidence="5">The sequence shown here is derived from an EMBL/GenBank/DDBJ whole genome shotgun (WGS) entry which is preliminary data.</text>
</comment>
<evidence type="ECO:0000256" key="1">
    <source>
        <dbReference type="SAM" id="MobiDB-lite"/>
    </source>
</evidence>
<sequence length="2616" mass="297109">MKRSINEESSNKRYKFETLNKKFSSINIKAILNKHLHEIDYTDNDDPNPFNTRLAQLKDINLHAGFQSLAREISPFTNSLEQLIHYKSKILDSISHHLSLKYGDDPWRSWLGILDLIPALARSLSSLLHPHLPQLLPILCSLPTSDIAHNNPQLLEKSYVVLASLLSQLSRDLLKDNASSAIDIYNLLIPFITNTSEHAKWIAQAWSAFIRRSKGNALNALLTHMLQSTSSSPLLEESIAISISEAIKSPNLTLHSRTHVIFSFLVNYSIDNPQSNTSASITIRVLISAIHHIRDPAALKPMSDVVVSALETQTQSKERNGSISIAMRFAQVLLGVRKATRVDDGSRRAIFKLLLSLISSKSLEGVIFIHYLQLLATALCAGKLEDLLSPGIQVLDKVFAHSDKWSVLGFCMALSELQWSGIEQFVLPPLSKTSFADHQYELFTLLATLAERSQLPIASTVAHQRFQSFFRSLNKELEKCVKESVDRIINGFSEDSDIDLLSNIAILVHANVGIEAKQYSDDIFRLFDHLTSNIEETVQDEFSKTPYNKVWLTSISISIISKLGKEDLVRERINSIVLRYSNYSIIVKALSQLCEQGNKPTLSSEAVDKLRVNILTYSTELRVSSLKLLSQLRGDFDSIYEKCYEVEGVPLTVQSSRDRNMTLRRVGQHLLAADATEESRKVGAMFMLSQFKVNFRPIYEQASDSLGELMGAHTKLLWPIFLPELEHAAGATQRSNTSTQAPSWMTSDDVFKISDQGVMISADYVTDDSTFRCTNLDKWVKGLQIAFNDLSKPVKRSVNAQKALDRFDINNYEELLLETLSKCSNVAEKNTKTLNVLFMKFTDRENADLDDDEEGIKERQSLKTLKGRLVSWLKLYATFNNPKAMYKSTEMWNLFLDFLSKGDNNIQLKSLECILTWKDVSINTYEETLKNLLNESNFRDELINFSLNIESQAISPGHREGLIPIVIRLLYGVMTWRKGRSSGNQGSSVRRIAVLTALSGCLPQELSTLIDLMTVSLKDARPTITQNSVQLKDLDTPPAGKRQIGYLSLLEDLLKYMGKSLVDYWPTLLGITVELIHDSQRRISSMKDSQMDVDGEPSQEDSQVAQHTPLRNVRILGLKRLGDFFRVPSVEFNFEPYLKSSFESFIAPRIDLLSIENTQAPSSLLELFAIWSDSPLYLPYLQKFDQRLLSKVFEIITANNVKPAVVLRVFDIVDNIIQVSEFEDTNDETDESIALRKLVREQVLKPNVHSLLVSLSDRFDKFSVGLNKGNANAKDDIAKRQIGILSNISKYIDDQYQARRVLDLLQPLLRQSHKVVNEKIKTNLLSIYSNLLKLVPDFSDISSEFHIKNYNLFVSLFSLLRSRQARNGLIDIMEVFTSVDKSFKTTYGIISALNSWSTKRIGEPDFDKRLAAFGKVEDQAYDWKKRDWLAILHNMLFFIGDPEELSIRSSASSVMRKFVQVVSESQEDELEETLLRMLYPGLRRILKTKFELVRIEIISVIARAVEKCDNISTFTQMRPLLMDGDEEANFFNNVHHFQLHRRSRALQRLGDFANKGILPNDALVKVFIPIIGHFVSGATDKKDHNLTTDAIRTLGQCSSKLGWSAYNNLVRSYLKLAKAKDSNEKVYIRATMSILEHFHFNMSEDVEKETAEKSDDEGEEESDDEDLAIQQGASAAKVSEAVTNRLLPLLLKYLEQKDETEASIRIPIAAGYVRVALFLPAETRDMEVNRLITVLAQVFKSKDSDTRVLAREVLCKISTIVGPDYLPSIITALKEALTRGAQLHVLSYTVHSVILHLIESEAGKYDNLDLVSQDVIAIITETIFGRSAKDAQNEEWKTQTKEVKSAKNKSLDTYQILARLCSPSKMPVLLLPVRDMITVTESAKTILAVDEVLRRVSLGVISNKQFSPSEILSLCYSLIAQKSKFATPSEKKGRKKENVKEGAIVQLKRDVRQEKNYFENNSHKFINLGLDLFNTSFKRSQFDFKNTDHLARMDPLVSAIGNVLFSSNTDTVILGLRSTSNIARAPLPSIDKSLGVFVKRIFALLDDCGGTQSELAQTTLRTLSVILREVKTATIKEEQLKHLLVLIKPDLEEHDRQHTLFTLLKSIINRKLIVPEIYEIMERVSEVMVTNQSSQVREICRNIYLQFLLDYPQGKARVKKVFEFLAKNLSYVYESGRLSVMELLSVIIQKFDPDNLRNNSDIVFLALVMVLANDDSATCKESASAIIKSILGVYDKSGRDKVAAMMHSWAHQVQQPSLQRLSAQVSGIFVDALDSTVGKAYLPDMLSDMMQLLKVDEWQVVYHSLNSLLKVITTYPETVGEIDWVSIVEILNYQHVWVRYQTSKLINSLFTIKKPFTPKLGKDGILSLESMVELARKFSFELRSKHLDNDIAHQVVKNLIFISRCFATVPIEIKNEKKEEDDEEIAEKAAEEEEGDEEEVSAEESWKRDPLGWLFRKLSYQSRLSFFKRSFEDNMQEKKLWIMQPTFICHWMGYMVNTLDSDRITMYIYQLLHPLVRITGDENIKKDNELDELQNLAQEVMSMIQSKVDNTLYLRVYQAIKQRVVAVRDERKFARKQNVIKNPQLAAHQKSKRSAAKVDSKKRKNKHFASQKRTVT</sequence>
<dbReference type="Gene3D" id="1.25.10.10">
    <property type="entry name" value="Leucine-rich Repeat Variant"/>
    <property type="match status" value="2"/>
</dbReference>
<evidence type="ECO:0000313" key="5">
    <source>
        <dbReference type="EMBL" id="TIC65932.1"/>
    </source>
</evidence>
<feature type="domain" description="U3 small nucleolar RNA-associated protein 20 N-terminal" evidence="2">
    <location>
        <begin position="867"/>
        <end position="1489"/>
    </location>
</feature>
<dbReference type="PANTHER" id="PTHR17695:SF11">
    <property type="entry name" value="SMALL SUBUNIT PROCESSOME COMPONENT 20 HOMOLOG"/>
    <property type="match status" value="1"/>
</dbReference>
<dbReference type="InterPro" id="IPR057525">
    <property type="entry name" value="UTP20_C"/>
</dbReference>
<dbReference type="SUPFAM" id="SSF48371">
    <property type="entry name" value="ARM repeat"/>
    <property type="match status" value="4"/>
</dbReference>
<dbReference type="InterPro" id="IPR016024">
    <property type="entry name" value="ARM-type_fold"/>
</dbReference>
<feature type="compositionally biased region" description="Basic residues" evidence="1">
    <location>
        <begin position="2589"/>
        <end position="2616"/>
    </location>
</feature>
<organism evidence="5 6">
    <name type="scientific">Wallemia mellicola</name>
    <dbReference type="NCBI Taxonomy" id="1708541"/>
    <lineage>
        <taxon>Eukaryota</taxon>
        <taxon>Fungi</taxon>
        <taxon>Dikarya</taxon>
        <taxon>Basidiomycota</taxon>
        <taxon>Wallemiomycotina</taxon>
        <taxon>Wallemiomycetes</taxon>
        <taxon>Wallemiales</taxon>
        <taxon>Wallemiaceae</taxon>
        <taxon>Wallemia</taxon>
    </lineage>
</organism>
<name>A0A4T0M1Q6_9BASI</name>
<dbReference type="Proteomes" id="UP000310708">
    <property type="component" value="Unassembled WGS sequence"/>
</dbReference>
<feature type="compositionally biased region" description="Acidic residues" evidence="1">
    <location>
        <begin position="2419"/>
        <end position="2442"/>
    </location>
</feature>
<dbReference type="PANTHER" id="PTHR17695">
    <property type="entry name" value="SMALL SUBUNIT PROCESSOME COMPONENT 20 HOMOLOG"/>
    <property type="match status" value="1"/>
</dbReference>
<dbReference type="Pfam" id="PF20416">
    <property type="entry name" value="UTP20"/>
    <property type="match status" value="1"/>
</dbReference>
<dbReference type="InterPro" id="IPR011430">
    <property type="entry name" value="UTP20_N"/>
</dbReference>
<dbReference type="InterPro" id="IPR052575">
    <property type="entry name" value="SSU_processome_comp_20"/>
</dbReference>
<feature type="domain" description="U3 small nucleolar RNA-associated protein 20" evidence="3">
    <location>
        <begin position="1697"/>
        <end position="1919"/>
    </location>
</feature>
<proteinExistence type="predicted"/>
<feature type="region of interest" description="Disordered" evidence="1">
    <location>
        <begin position="1646"/>
        <end position="1666"/>
    </location>
</feature>
<evidence type="ECO:0000259" key="3">
    <source>
        <dbReference type="Pfam" id="PF20416"/>
    </source>
</evidence>
<gene>
    <name evidence="5" type="ORF">E3Q01_01903</name>
</gene>
<feature type="compositionally biased region" description="Acidic residues" evidence="1">
    <location>
        <begin position="1654"/>
        <end position="1666"/>
    </location>
</feature>
<dbReference type="InterPro" id="IPR046523">
    <property type="entry name" value="UTP20_dom"/>
</dbReference>
<feature type="domain" description="U3 small nucleolar RNA-associated protein 20 C-terminal" evidence="4">
    <location>
        <begin position="2301"/>
        <end position="2605"/>
    </location>
</feature>
<evidence type="ECO:0000259" key="2">
    <source>
        <dbReference type="Pfam" id="PF07539"/>
    </source>
</evidence>
<protein>
    <submittedName>
        <fullName evidence="5">Uncharacterized protein</fullName>
    </submittedName>
</protein>